<organism evidence="2 3">
    <name type="scientific">Geothrix rubra</name>
    <dbReference type="NCBI Taxonomy" id="2927977"/>
    <lineage>
        <taxon>Bacteria</taxon>
        <taxon>Pseudomonadati</taxon>
        <taxon>Acidobacteriota</taxon>
        <taxon>Holophagae</taxon>
        <taxon>Holophagales</taxon>
        <taxon>Holophagaceae</taxon>
        <taxon>Geothrix</taxon>
    </lineage>
</organism>
<sequence>MSVSVQSRMAAPPRRVESEGILRMLLLVLALAMPLMTIAYLKIQSTRLGYAMGDLKERIRKEEEVQRKLLLERSRYQRDEAVQVYAEKAGLQPRKQGHLIRRSFTVEDQRLAKLGPVSSDTF</sequence>
<evidence type="ECO:0008006" key="4">
    <source>
        <dbReference type="Google" id="ProtNLM"/>
    </source>
</evidence>
<comment type="caution">
    <text evidence="2">The sequence shown here is derived from an EMBL/GenBank/DDBJ whole genome shotgun (WGS) entry which is preliminary data.</text>
</comment>
<proteinExistence type="predicted"/>
<evidence type="ECO:0000313" key="3">
    <source>
        <dbReference type="Proteomes" id="UP001165089"/>
    </source>
</evidence>
<feature type="transmembrane region" description="Helical" evidence="1">
    <location>
        <begin position="20"/>
        <end position="41"/>
    </location>
</feature>
<evidence type="ECO:0000256" key="1">
    <source>
        <dbReference type="SAM" id="Phobius"/>
    </source>
</evidence>
<dbReference type="EMBL" id="BSDD01000001">
    <property type="protein sequence ID" value="GLH68686.1"/>
    <property type="molecule type" value="Genomic_DNA"/>
</dbReference>
<name>A0ABQ5Q2M6_9BACT</name>
<evidence type="ECO:0000313" key="2">
    <source>
        <dbReference type="EMBL" id="GLH68686.1"/>
    </source>
</evidence>
<accession>A0ABQ5Q2M6</accession>
<reference evidence="2 3" key="1">
    <citation type="journal article" date="2023" name="Antonie Van Leeuwenhoek">
        <title>Mesoterricola silvestris gen. nov., sp. nov., Mesoterricola sediminis sp. nov., Geothrix oryzae sp. nov., Geothrix edaphica sp. nov., Geothrix rubra sp. nov., and Geothrix limicola sp. nov., six novel members of Acidobacteriota isolated from soils.</title>
        <authorList>
            <person name="Itoh H."/>
            <person name="Sugisawa Y."/>
            <person name="Mise K."/>
            <person name="Xu Z."/>
            <person name="Kuniyasu M."/>
            <person name="Ushijima N."/>
            <person name="Kawano K."/>
            <person name="Kobayashi E."/>
            <person name="Shiratori Y."/>
            <person name="Masuda Y."/>
            <person name="Senoo K."/>
        </authorList>
    </citation>
    <scope>NUCLEOTIDE SEQUENCE [LARGE SCALE GENOMIC DNA]</scope>
    <source>
        <strain evidence="2 3">Red803</strain>
    </source>
</reference>
<keyword evidence="1" id="KW-0812">Transmembrane</keyword>
<dbReference type="RefSeq" id="WP_285722255.1">
    <property type="nucleotide sequence ID" value="NZ_BSDD01000001.1"/>
</dbReference>
<keyword evidence="1" id="KW-1133">Transmembrane helix</keyword>
<protein>
    <recommendedName>
        <fullName evidence="4">Cell division protein FtsL</fullName>
    </recommendedName>
</protein>
<dbReference type="Proteomes" id="UP001165089">
    <property type="component" value="Unassembled WGS sequence"/>
</dbReference>
<keyword evidence="1" id="KW-0472">Membrane</keyword>
<keyword evidence="3" id="KW-1185">Reference proteome</keyword>
<gene>
    <name evidence="2" type="ORF">GETHPA_02190</name>
</gene>